<feature type="domain" description="4Fe-4S ferredoxin-type" evidence="6">
    <location>
        <begin position="2"/>
        <end position="31"/>
    </location>
</feature>
<dbReference type="RefSeq" id="WP_126309417.1">
    <property type="nucleotide sequence ID" value="NZ_AP018449.1"/>
</dbReference>
<dbReference type="AlphaFoldDB" id="A0A348AN72"/>
<keyword evidence="3" id="KW-0560">Oxidoreductase</keyword>
<dbReference type="InterPro" id="IPR017900">
    <property type="entry name" value="4Fe4S_Fe_S_CS"/>
</dbReference>
<sequence>MELIQVDREKCTQCGRCTQVCPLGVIGMDGHGPKVIRQLCIACGHCVAVCPSDALDNVNTPLANQIPLEKAPVLDADTAALFLRSRRSVRAYQKTVVPREKIRQLLDIARLAPTAGNSQGVAYHVIDNQNTLRSITAVIVGWAEEALQSPPWAGSPFEASLAAQVASYRQTGRDVVLRDAPCLVVAIADKNFLPTGRDNTHFSLAYAELYAPSIGLGTCWAGFFEACAAAGYQPLLNLLNLPENMSITGGIMVGYPQFTHKRLVDRNPLQITWQ</sequence>
<evidence type="ECO:0000256" key="2">
    <source>
        <dbReference type="ARBA" id="ARBA00022723"/>
    </source>
</evidence>
<reference evidence="7 8" key="1">
    <citation type="journal article" date="2018" name="Int. J. Syst. Evol. Microbiol.">
        <title>Methylomusa anaerophila gen. nov., sp. nov., an anaerobic methanol-utilizing bacterium isolated from a microbial fuel cell.</title>
        <authorList>
            <person name="Amano N."/>
            <person name="Yamamuro A."/>
            <person name="Miyahara M."/>
            <person name="Kouzuma A."/>
            <person name="Abe T."/>
            <person name="Watanabe K."/>
        </authorList>
    </citation>
    <scope>NUCLEOTIDE SEQUENCE [LARGE SCALE GENOMIC DNA]</scope>
    <source>
        <strain evidence="7 8">MMFC1</strain>
    </source>
</reference>
<evidence type="ECO:0000256" key="3">
    <source>
        <dbReference type="ARBA" id="ARBA00023002"/>
    </source>
</evidence>
<comment type="similarity">
    <text evidence="1">Belongs to the nitroreductase family.</text>
</comment>
<dbReference type="InterPro" id="IPR000415">
    <property type="entry name" value="Nitroreductase-like"/>
</dbReference>
<proteinExistence type="inferred from homology"/>
<keyword evidence="8" id="KW-1185">Reference proteome</keyword>
<feature type="domain" description="4Fe-4S ferredoxin-type" evidence="6">
    <location>
        <begin position="32"/>
        <end position="60"/>
    </location>
</feature>
<dbReference type="Pfam" id="PF13237">
    <property type="entry name" value="Fer4_10"/>
    <property type="match status" value="1"/>
</dbReference>
<protein>
    <submittedName>
        <fullName evidence="7">Ferredoxin-3</fullName>
    </submittedName>
</protein>
<dbReference type="GO" id="GO:0016491">
    <property type="term" value="F:oxidoreductase activity"/>
    <property type="evidence" value="ECO:0007669"/>
    <property type="project" value="UniProtKB-KW"/>
</dbReference>
<keyword evidence="2" id="KW-0479">Metal-binding</keyword>
<dbReference type="SUPFAM" id="SSF55469">
    <property type="entry name" value="FMN-dependent nitroreductase-like"/>
    <property type="match status" value="1"/>
</dbReference>
<dbReference type="SUPFAM" id="SSF54862">
    <property type="entry name" value="4Fe-4S ferredoxins"/>
    <property type="match status" value="1"/>
</dbReference>
<keyword evidence="5" id="KW-0411">Iron-sulfur</keyword>
<evidence type="ECO:0000313" key="8">
    <source>
        <dbReference type="Proteomes" id="UP000276437"/>
    </source>
</evidence>
<dbReference type="OrthoDB" id="1683619at2"/>
<accession>A0A348AN72</accession>
<dbReference type="EMBL" id="AP018449">
    <property type="protein sequence ID" value="BBB92520.1"/>
    <property type="molecule type" value="Genomic_DNA"/>
</dbReference>
<dbReference type="InterPro" id="IPR017896">
    <property type="entry name" value="4Fe4S_Fe-S-bd"/>
</dbReference>
<dbReference type="GO" id="GO:0051536">
    <property type="term" value="F:iron-sulfur cluster binding"/>
    <property type="evidence" value="ECO:0007669"/>
    <property type="project" value="UniProtKB-KW"/>
</dbReference>
<dbReference type="CDD" id="cd02143">
    <property type="entry name" value="nitroreductase_FeS-like"/>
    <property type="match status" value="1"/>
</dbReference>
<dbReference type="KEGG" id="mana:MAMMFC1_03213"/>
<dbReference type="InterPro" id="IPR029479">
    <property type="entry name" value="Nitroreductase"/>
</dbReference>
<organism evidence="7 8">
    <name type="scientific">Methylomusa anaerophila</name>
    <dbReference type="NCBI Taxonomy" id="1930071"/>
    <lineage>
        <taxon>Bacteria</taxon>
        <taxon>Bacillati</taxon>
        <taxon>Bacillota</taxon>
        <taxon>Negativicutes</taxon>
        <taxon>Selenomonadales</taxon>
        <taxon>Sporomusaceae</taxon>
        <taxon>Methylomusa</taxon>
    </lineage>
</organism>
<evidence type="ECO:0000313" key="7">
    <source>
        <dbReference type="EMBL" id="BBB92520.1"/>
    </source>
</evidence>
<evidence type="ECO:0000259" key="6">
    <source>
        <dbReference type="PROSITE" id="PS51379"/>
    </source>
</evidence>
<dbReference type="PANTHER" id="PTHR43673:SF10">
    <property type="entry name" value="NADH DEHYDROGENASE_NAD(P)H NITROREDUCTASE XCC3605-RELATED"/>
    <property type="match status" value="1"/>
</dbReference>
<evidence type="ECO:0000256" key="4">
    <source>
        <dbReference type="ARBA" id="ARBA00023004"/>
    </source>
</evidence>
<dbReference type="GO" id="GO:0046872">
    <property type="term" value="F:metal ion binding"/>
    <property type="evidence" value="ECO:0007669"/>
    <property type="project" value="UniProtKB-KW"/>
</dbReference>
<name>A0A348AN72_9FIRM</name>
<dbReference type="PANTHER" id="PTHR43673">
    <property type="entry name" value="NAD(P)H NITROREDUCTASE YDGI-RELATED"/>
    <property type="match status" value="1"/>
</dbReference>
<dbReference type="PROSITE" id="PS51379">
    <property type="entry name" value="4FE4S_FER_2"/>
    <property type="match status" value="2"/>
</dbReference>
<dbReference type="PROSITE" id="PS00198">
    <property type="entry name" value="4FE4S_FER_1"/>
    <property type="match status" value="2"/>
</dbReference>
<dbReference type="Gene3D" id="3.30.70.20">
    <property type="match status" value="1"/>
</dbReference>
<gene>
    <name evidence="7" type="ORF">MAMMFC1_03213</name>
</gene>
<evidence type="ECO:0000256" key="1">
    <source>
        <dbReference type="ARBA" id="ARBA00007118"/>
    </source>
</evidence>
<dbReference type="Gene3D" id="3.40.109.10">
    <property type="entry name" value="NADH Oxidase"/>
    <property type="match status" value="1"/>
</dbReference>
<evidence type="ECO:0000256" key="5">
    <source>
        <dbReference type="ARBA" id="ARBA00023014"/>
    </source>
</evidence>
<keyword evidence="4" id="KW-0408">Iron</keyword>
<dbReference type="Pfam" id="PF00881">
    <property type="entry name" value="Nitroreductase"/>
    <property type="match status" value="1"/>
</dbReference>
<dbReference type="Proteomes" id="UP000276437">
    <property type="component" value="Chromosome"/>
</dbReference>